<dbReference type="InterPro" id="IPR002347">
    <property type="entry name" value="SDR_fam"/>
</dbReference>
<dbReference type="EMBL" id="JABWMJ010000016">
    <property type="protein sequence ID" value="NUZ08760.1"/>
    <property type="molecule type" value="Genomic_DNA"/>
</dbReference>
<dbReference type="Pfam" id="PF13561">
    <property type="entry name" value="adh_short_C2"/>
    <property type="match status" value="1"/>
</dbReference>
<evidence type="ECO:0000313" key="5">
    <source>
        <dbReference type="Proteomes" id="UP000529637"/>
    </source>
</evidence>
<evidence type="ECO:0000256" key="1">
    <source>
        <dbReference type="ARBA" id="ARBA00006484"/>
    </source>
</evidence>
<dbReference type="SUPFAM" id="SSF51735">
    <property type="entry name" value="NAD(P)-binding Rossmann-fold domains"/>
    <property type="match status" value="1"/>
</dbReference>
<proteinExistence type="inferred from homology"/>
<sequence length="252" mass="26276">MFNGKALEGKVAIVTGAGQGIGAAIARAYGAQAAPVAVVDWDVEAAEQVAQSIRAAGGKAAAFKCDVADRAAVDAMVAAVATALGPVDVLVNNAGITRTAMLHKMSAHQWQQVIDVHLTGSFNCLQAVVGGMMERQRGWIINTVSTAGILGTIGQINYGSAKAGLIGFTKSAARELARYNIIVNCVAPGAATPMTETIRTDERFKQRTLDRIPLGRWAEPEEIAPLWVFLACEGASYVTGQLIGADGGMSIH</sequence>
<name>A0A7Y6NT00_9BURK</name>
<evidence type="ECO:0000313" key="4">
    <source>
        <dbReference type="EMBL" id="NUZ08760.1"/>
    </source>
</evidence>
<gene>
    <name evidence="4" type="primary">fabG</name>
    <name evidence="4" type="ORF">HQN59_23735</name>
</gene>
<dbReference type="InterPro" id="IPR057326">
    <property type="entry name" value="KR_dom"/>
</dbReference>
<dbReference type="GO" id="GO:0016491">
    <property type="term" value="F:oxidoreductase activity"/>
    <property type="evidence" value="ECO:0007669"/>
    <property type="project" value="UniProtKB-KW"/>
</dbReference>
<accession>A0A7Y6NT00</accession>
<dbReference type="PANTHER" id="PTHR42879">
    <property type="entry name" value="3-OXOACYL-(ACYL-CARRIER-PROTEIN) REDUCTASE"/>
    <property type="match status" value="1"/>
</dbReference>
<dbReference type="GO" id="GO:0032787">
    <property type="term" value="P:monocarboxylic acid metabolic process"/>
    <property type="evidence" value="ECO:0007669"/>
    <property type="project" value="UniProtKB-ARBA"/>
</dbReference>
<dbReference type="InterPro" id="IPR020904">
    <property type="entry name" value="Sc_DH/Rdtase_CS"/>
</dbReference>
<dbReference type="FunFam" id="3.40.50.720:FF:000173">
    <property type="entry name" value="3-oxoacyl-[acyl-carrier protein] reductase"/>
    <property type="match status" value="1"/>
</dbReference>
<evidence type="ECO:0000256" key="2">
    <source>
        <dbReference type="ARBA" id="ARBA00023002"/>
    </source>
</evidence>
<dbReference type="Proteomes" id="UP000529637">
    <property type="component" value="Unassembled WGS sequence"/>
</dbReference>
<dbReference type="PROSITE" id="PS00061">
    <property type="entry name" value="ADH_SHORT"/>
    <property type="match status" value="1"/>
</dbReference>
<comment type="caution">
    <text evidence="4">The sequence shown here is derived from an EMBL/GenBank/DDBJ whole genome shotgun (WGS) entry which is preliminary data.</text>
</comment>
<dbReference type="PRINTS" id="PR00080">
    <property type="entry name" value="SDRFAMILY"/>
</dbReference>
<protein>
    <submittedName>
        <fullName evidence="4">3-oxoacyl-ACP reductase FabG</fullName>
    </submittedName>
</protein>
<dbReference type="RefSeq" id="WP_176071619.1">
    <property type="nucleotide sequence ID" value="NZ_JABWMJ010000016.1"/>
</dbReference>
<dbReference type="PANTHER" id="PTHR42879:SF2">
    <property type="entry name" value="3-OXOACYL-[ACYL-CARRIER-PROTEIN] REDUCTASE FABG"/>
    <property type="match status" value="1"/>
</dbReference>
<keyword evidence="5" id="KW-1185">Reference proteome</keyword>
<evidence type="ECO:0000259" key="3">
    <source>
        <dbReference type="SMART" id="SM00822"/>
    </source>
</evidence>
<dbReference type="InterPro" id="IPR050259">
    <property type="entry name" value="SDR"/>
</dbReference>
<dbReference type="InterPro" id="IPR036291">
    <property type="entry name" value="NAD(P)-bd_dom_sf"/>
</dbReference>
<dbReference type="NCBIfam" id="NF009466">
    <property type="entry name" value="PRK12826.1-2"/>
    <property type="match status" value="1"/>
</dbReference>
<feature type="domain" description="Ketoreductase" evidence="3">
    <location>
        <begin position="10"/>
        <end position="189"/>
    </location>
</feature>
<dbReference type="AlphaFoldDB" id="A0A7Y6NT00"/>
<organism evidence="4 5">
    <name type="scientific">Piscinibacter koreensis</name>
    <dbReference type="NCBI Taxonomy" id="2742824"/>
    <lineage>
        <taxon>Bacteria</taxon>
        <taxon>Pseudomonadati</taxon>
        <taxon>Pseudomonadota</taxon>
        <taxon>Betaproteobacteria</taxon>
        <taxon>Burkholderiales</taxon>
        <taxon>Sphaerotilaceae</taxon>
        <taxon>Piscinibacter</taxon>
    </lineage>
</organism>
<dbReference type="SMART" id="SM00822">
    <property type="entry name" value="PKS_KR"/>
    <property type="match status" value="1"/>
</dbReference>
<reference evidence="4 5" key="1">
    <citation type="submission" date="2020-06" db="EMBL/GenBank/DDBJ databases">
        <title>Schlegella sp. ID0723 isolated from air conditioner.</title>
        <authorList>
            <person name="Kim D.Y."/>
            <person name="Kim D.-U."/>
        </authorList>
    </citation>
    <scope>NUCLEOTIDE SEQUENCE [LARGE SCALE GENOMIC DNA]</scope>
    <source>
        <strain evidence="4 5">ID0723</strain>
    </source>
</reference>
<dbReference type="PRINTS" id="PR00081">
    <property type="entry name" value="GDHRDH"/>
</dbReference>
<dbReference type="Gene3D" id="3.40.50.720">
    <property type="entry name" value="NAD(P)-binding Rossmann-like Domain"/>
    <property type="match status" value="1"/>
</dbReference>
<keyword evidence="2" id="KW-0560">Oxidoreductase</keyword>
<comment type="similarity">
    <text evidence="1">Belongs to the short-chain dehydrogenases/reductases (SDR) family.</text>
</comment>